<feature type="compositionally biased region" description="Low complexity" evidence="1">
    <location>
        <begin position="115"/>
        <end position="132"/>
    </location>
</feature>
<feature type="compositionally biased region" description="Low complexity" evidence="1">
    <location>
        <begin position="84"/>
        <end position="96"/>
    </location>
</feature>
<comment type="caution">
    <text evidence="2">The sequence shown here is derived from an EMBL/GenBank/DDBJ whole genome shotgun (WGS) entry which is preliminary data.</text>
</comment>
<evidence type="ECO:0000313" key="3">
    <source>
        <dbReference type="Proteomes" id="UP001491310"/>
    </source>
</evidence>
<proteinExistence type="predicted"/>
<dbReference type="EMBL" id="JALJOT010000011">
    <property type="protein sequence ID" value="KAK9905883.1"/>
    <property type="molecule type" value="Genomic_DNA"/>
</dbReference>
<accession>A0ABR2YI97</accession>
<reference evidence="2 3" key="1">
    <citation type="journal article" date="2024" name="Nat. Commun.">
        <title>Phylogenomics reveals the evolutionary origins of lichenization in chlorophyte algae.</title>
        <authorList>
            <person name="Puginier C."/>
            <person name="Libourel C."/>
            <person name="Otte J."/>
            <person name="Skaloud P."/>
            <person name="Haon M."/>
            <person name="Grisel S."/>
            <person name="Petersen M."/>
            <person name="Berrin J.G."/>
            <person name="Delaux P.M."/>
            <person name="Dal Grande F."/>
            <person name="Keller J."/>
        </authorList>
    </citation>
    <scope>NUCLEOTIDE SEQUENCE [LARGE SCALE GENOMIC DNA]</scope>
    <source>
        <strain evidence="2 3">SAG 216-7</strain>
    </source>
</reference>
<feature type="region of interest" description="Disordered" evidence="1">
    <location>
        <begin position="16"/>
        <end position="198"/>
    </location>
</feature>
<evidence type="ECO:0000313" key="2">
    <source>
        <dbReference type="EMBL" id="KAK9905883.1"/>
    </source>
</evidence>
<sequence>MAEIEDMVEALLKSAVDAGSEVSDEEASKILKSISGSDSSTPSVEGSQDNSTDQQSCDTEEVAAALIQLNTAIPSQPRAHRAAAARARAQPRPAAEPTRRSQRQRSKAPQAAASEGVPAVADGPAAAAEQDQGCQPRQGERAMPAADRGKRGPGSIGSRLHTREAGYRRQARRRQEERRQPPQAGQGSRVSACRGASS</sequence>
<organism evidence="2 3">
    <name type="scientific">Coccomyxa subellipsoidea</name>
    <dbReference type="NCBI Taxonomy" id="248742"/>
    <lineage>
        <taxon>Eukaryota</taxon>
        <taxon>Viridiplantae</taxon>
        <taxon>Chlorophyta</taxon>
        <taxon>core chlorophytes</taxon>
        <taxon>Trebouxiophyceae</taxon>
        <taxon>Trebouxiophyceae incertae sedis</taxon>
        <taxon>Coccomyxaceae</taxon>
        <taxon>Coccomyxa</taxon>
    </lineage>
</organism>
<name>A0ABR2YI97_9CHLO</name>
<evidence type="ECO:0000256" key="1">
    <source>
        <dbReference type="SAM" id="MobiDB-lite"/>
    </source>
</evidence>
<keyword evidence="3" id="KW-1185">Reference proteome</keyword>
<feature type="compositionally biased region" description="Polar residues" evidence="1">
    <location>
        <begin position="34"/>
        <end position="57"/>
    </location>
</feature>
<gene>
    <name evidence="2" type="ORF">WJX75_008091</name>
</gene>
<protein>
    <submittedName>
        <fullName evidence="2">Uncharacterized protein</fullName>
    </submittedName>
</protein>
<dbReference type="Proteomes" id="UP001491310">
    <property type="component" value="Unassembled WGS sequence"/>
</dbReference>
<feature type="compositionally biased region" description="Basic and acidic residues" evidence="1">
    <location>
        <begin position="161"/>
        <end position="180"/>
    </location>
</feature>